<evidence type="ECO:0000313" key="2">
    <source>
        <dbReference type="EMBL" id="GAX76327.1"/>
    </source>
</evidence>
<name>A0A250WZR4_9CHLO</name>
<dbReference type="Pfam" id="PF17921">
    <property type="entry name" value="Integrase_H2C2"/>
    <property type="match status" value="1"/>
</dbReference>
<organism evidence="2 3">
    <name type="scientific">Chlamydomonas eustigma</name>
    <dbReference type="NCBI Taxonomy" id="1157962"/>
    <lineage>
        <taxon>Eukaryota</taxon>
        <taxon>Viridiplantae</taxon>
        <taxon>Chlorophyta</taxon>
        <taxon>core chlorophytes</taxon>
        <taxon>Chlorophyceae</taxon>
        <taxon>CS clade</taxon>
        <taxon>Chlamydomonadales</taxon>
        <taxon>Chlamydomonadaceae</taxon>
        <taxon>Chlamydomonas</taxon>
    </lineage>
</organism>
<dbReference type="PANTHER" id="PTHR37984">
    <property type="entry name" value="PROTEIN CBG26694"/>
    <property type="match status" value="1"/>
</dbReference>
<dbReference type="InterPro" id="IPR012337">
    <property type="entry name" value="RNaseH-like_sf"/>
</dbReference>
<dbReference type="EMBL" id="BEGY01000016">
    <property type="protein sequence ID" value="GAX76327.1"/>
    <property type="molecule type" value="Genomic_DNA"/>
</dbReference>
<dbReference type="Pfam" id="PF00665">
    <property type="entry name" value="rve"/>
    <property type="match status" value="1"/>
</dbReference>
<dbReference type="InterPro" id="IPR001584">
    <property type="entry name" value="Integrase_cat-core"/>
</dbReference>
<sequence>MRSSYAFPLAYLIENTATQYAYGSSRAMKDSFHELCAKIGSPVVLDAANESSTSSDPNIWLDDHTLAFLHHPDMDLSMHSDAERKRILRRASSYVMTGKLLYRKMPDGNLKVVPEPSLRLEIAKKLHEDNGHFGRRRTTALTMLRYWWNGLWDDCSTVVKSCQACSCTKVSFNSQSPVLHPLPIRGLMYRWSLDTAGPFEPTSRGHTRVLVCVEHFSKFVEVFPLKDKSSAEIAYHFLHGVIARYGAPAEILTDGGGEFQAEFDDLLLKCLIDHRVTSPHHPEANGASERFVKTVKTGIARYVESTGSTSEWDLFLPWIAYGYRVTPHESTKLSPLWATDQFYQDARRAKEFRPTSGPRHKQRGRPRNTAIPATVTASNAPALLLKRGPGRPKKIPIALVALMPTYKWSYPRAVEQGLPDLLPGISDPAFSKHIASFSPGGNRFKQHFSPVNAAELSTLLNLLDDSYSHSILDVTHGAATGVILHLPARESFSITTNEYLCDIPADFHLDPMQPESYTLIKEHHSMHIIIVCPALPLADILIPLTSIYAQHVACCLISKKYFLHSYYSRYAWLISLRAEDRLFIIPSDSNGATDNVWMLIFSSSGVKHSILRDSKDQLIGILLASSEYVLT</sequence>
<dbReference type="Gene3D" id="3.30.420.10">
    <property type="entry name" value="Ribonuclease H-like superfamily/Ribonuclease H"/>
    <property type="match status" value="1"/>
</dbReference>
<dbReference type="InterPro" id="IPR041588">
    <property type="entry name" value="Integrase_H2C2"/>
</dbReference>
<reference evidence="2 3" key="1">
    <citation type="submission" date="2017-08" db="EMBL/GenBank/DDBJ databases">
        <title>Acidophilic green algal genome provides insights into adaptation to an acidic environment.</title>
        <authorList>
            <person name="Hirooka S."/>
            <person name="Hirose Y."/>
            <person name="Kanesaki Y."/>
            <person name="Higuchi S."/>
            <person name="Fujiwara T."/>
            <person name="Onuma R."/>
            <person name="Era A."/>
            <person name="Ohbayashi R."/>
            <person name="Uzuka A."/>
            <person name="Nozaki H."/>
            <person name="Yoshikawa H."/>
            <person name="Miyagishima S.Y."/>
        </authorList>
    </citation>
    <scope>NUCLEOTIDE SEQUENCE [LARGE SCALE GENOMIC DNA]</scope>
    <source>
        <strain evidence="2 3">NIES-2499</strain>
    </source>
</reference>
<protein>
    <recommendedName>
        <fullName evidence="1">Integrase catalytic domain-containing protein</fullName>
    </recommendedName>
</protein>
<gene>
    <name evidence="2" type="ORF">CEUSTIGMA_g3773.t1</name>
</gene>
<dbReference type="Gene3D" id="1.10.340.70">
    <property type="match status" value="1"/>
</dbReference>
<dbReference type="OrthoDB" id="2016337at2759"/>
<accession>A0A250WZR4</accession>
<dbReference type="AlphaFoldDB" id="A0A250WZR4"/>
<evidence type="ECO:0000313" key="3">
    <source>
        <dbReference type="Proteomes" id="UP000232323"/>
    </source>
</evidence>
<evidence type="ECO:0000259" key="1">
    <source>
        <dbReference type="PROSITE" id="PS50994"/>
    </source>
</evidence>
<dbReference type="GO" id="GO:0015074">
    <property type="term" value="P:DNA integration"/>
    <property type="evidence" value="ECO:0007669"/>
    <property type="project" value="InterPro"/>
</dbReference>
<dbReference type="InterPro" id="IPR050951">
    <property type="entry name" value="Retrovirus_Pol_polyprotein"/>
</dbReference>
<keyword evidence="3" id="KW-1185">Reference proteome</keyword>
<dbReference type="InterPro" id="IPR036397">
    <property type="entry name" value="RNaseH_sf"/>
</dbReference>
<proteinExistence type="predicted"/>
<dbReference type="STRING" id="1157962.A0A250WZR4"/>
<dbReference type="SUPFAM" id="SSF53098">
    <property type="entry name" value="Ribonuclease H-like"/>
    <property type="match status" value="1"/>
</dbReference>
<dbReference type="PANTHER" id="PTHR37984:SF5">
    <property type="entry name" value="PROTEIN NYNRIN-LIKE"/>
    <property type="match status" value="1"/>
</dbReference>
<dbReference type="Proteomes" id="UP000232323">
    <property type="component" value="Unassembled WGS sequence"/>
</dbReference>
<feature type="domain" description="Integrase catalytic" evidence="1">
    <location>
        <begin position="179"/>
        <end position="343"/>
    </location>
</feature>
<dbReference type="GO" id="GO:0003676">
    <property type="term" value="F:nucleic acid binding"/>
    <property type="evidence" value="ECO:0007669"/>
    <property type="project" value="InterPro"/>
</dbReference>
<comment type="caution">
    <text evidence="2">The sequence shown here is derived from an EMBL/GenBank/DDBJ whole genome shotgun (WGS) entry which is preliminary data.</text>
</comment>
<dbReference type="PROSITE" id="PS50994">
    <property type="entry name" value="INTEGRASE"/>
    <property type="match status" value="1"/>
</dbReference>